<reference evidence="2" key="1">
    <citation type="submission" date="2022-11" db="EMBL/GenBank/DDBJ databases">
        <authorList>
            <person name="Petersen C."/>
        </authorList>
    </citation>
    <scope>NUCLEOTIDE SEQUENCE</scope>
    <source>
        <strain evidence="2">IBT 21917</strain>
    </source>
</reference>
<organism evidence="2 3">
    <name type="scientific">Penicillium capsulatum</name>
    <dbReference type="NCBI Taxonomy" id="69766"/>
    <lineage>
        <taxon>Eukaryota</taxon>
        <taxon>Fungi</taxon>
        <taxon>Dikarya</taxon>
        <taxon>Ascomycota</taxon>
        <taxon>Pezizomycotina</taxon>
        <taxon>Eurotiomycetes</taxon>
        <taxon>Eurotiomycetidae</taxon>
        <taxon>Eurotiales</taxon>
        <taxon>Aspergillaceae</taxon>
        <taxon>Penicillium</taxon>
    </lineage>
</organism>
<protein>
    <submittedName>
        <fullName evidence="2">Uncharacterized protein</fullName>
    </submittedName>
</protein>
<gene>
    <name evidence="2" type="ORF">N7492_010704</name>
</gene>
<reference evidence="2" key="2">
    <citation type="journal article" date="2023" name="IMA Fungus">
        <title>Comparative genomic study of the Penicillium genus elucidates a diverse pangenome and 15 lateral gene transfer events.</title>
        <authorList>
            <person name="Petersen C."/>
            <person name="Sorensen T."/>
            <person name="Nielsen M.R."/>
            <person name="Sondergaard T.E."/>
            <person name="Sorensen J.L."/>
            <person name="Fitzpatrick D.A."/>
            <person name="Frisvad J.C."/>
            <person name="Nielsen K.L."/>
        </authorList>
    </citation>
    <scope>NUCLEOTIDE SEQUENCE</scope>
    <source>
        <strain evidence="2">IBT 21917</strain>
    </source>
</reference>
<dbReference type="EMBL" id="JAPQKO010000008">
    <property type="protein sequence ID" value="KAJ5152409.1"/>
    <property type="molecule type" value="Genomic_DNA"/>
</dbReference>
<feature type="compositionally biased region" description="Pro residues" evidence="1">
    <location>
        <begin position="56"/>
        <end position="68"/>
    </location>
</feature>
<evidence type="ECO:0000256" key="1">
    <source>
        <dbReference type="SAM" id="MobiDB-lite"/>
    </source>
</evidence>
<evidence type="ECO:0000313" key="2">
    <source>
        <dbReference type="EMBL" id="KAJ5152409.1"/>
    </source>
</evidence>
<comment type="caution">
    <text evidence="2">The sequence shown here is derived from an EMBL/GenBank/DDBJ whole genome shotgun (WGS) entry which is preliminary data.</text>
</comment>
<dbReference type="Proteomes" id="UP001146351">
    <property type="component" value="Unassembled WGS sequence"/>
</dbReference>
<proteinExistence type="predicted"/>
<dbReference type="AlphaFoldDB" id="A0A9W9LF62"/>
<feature type="region of interest" description="Disordered" evidence="1">
    <location>
        <begin position="1"/>
        <end position="83"/>
    </location>
</feature>
<sequence>MSRASTAPAPAPTGHHQQRRAPGDELAVSKQQRQLDNYQAPMSSQRRPINNTLPTNGPPPQKTWPPSIPAIHPHNGQCATPRS</sequence>
<feature type="compositionally biased region" description="Polar residues" evidence="1">
    <location>
        <begin position="29"/>
        <end position="55"/>
    </location>
</feature>
<evidence type="ECO:0000313" key="3">
    <source>
        <dbReference type="Proteomes" id="UP001146351"/>
    </source>
</evidence>
<accession>A0A9W9LF62</accession>
<name>A0A9W9LF62_9EURO</name>
<keyword evidence="3" id="KW-1185">Reference proteome</keyword>